<reference evidence="1" key="1">
    <citation type="submission" date="2024-07" db="EMBL/GenBank/DDBJ databases">
        <title>Metagenome and Metagenome-Assembled Genomes of Archaea from a hot spring from the geothermal field of Los Azufres, Mexico.</title>
        <authorList>
            <person name="Marin-Paredes R."/>
            <person name="Martinez-Romero E."/>
            <person name="Servin-Garciduenas L.E."/>
        </authorList>
    </citation>
    <scope>NUCLEOTIDE SEQUENCE</scope>
    <source>
        <strain evidence="1">AZ1-454</strain>
    </source>
</reference>
<dbReference type="EMBL" id="JZWS03000005">
    <property type="protein sequence ID" value="MEW9491585.1"/>
    <property type="molecule type" value="Genomic_DNA"/>
</dbReference>
<comment type="caution">
    <text evidence="1">The sequence shown here is derived from an EMBL/GenBank/DDBJ whole genome shotgun (WGS) entry which is preliminary data.</text>
</comment>
<evidence type="ECO:0000313" key="1">
    <source>
        <dbReference type="EMBL" id="MEW9491585.1"/>
    </source>
</evidence>
<accession>A0ACC6TP88</accession>
<evidence type="ECO:0000313" key="2">
    <source>
        <dbReference type="Proteomes" id="UP000053480"/>
    </source>
</evidence>
<dbReference type="EC" id="2.1.1.216" evidence="1"/>
<gene>
    <name evidence="1" type="ORF">TQ35_0005205</name>
</gene>
<proteinExistence type="predicted"/>
<organism evidence="1 2">
    <name type="scientific">Candidatus Aramenus sulfurataquae</name>
    <dbReference type="NCBI Taxonomy" id="1326980"/>
    <lineage>
        <taxon>Archaea</taxon>
        <taxon>Thermoproteota</taxon>
        <taxon>Thermoprotei</taxon>
        <taxon>Sulfolobales</taxon>
        <taxon>Sulfolobaceae</taxon>
        <taxon>Candidatus Aramenus</taxon>
    </lineage>
</organism>
<sequence length="380" mass="43455">MKLKEITEGKARLLVPDPEEYKKEEKYDPSWAPVFYNPRMVFNRDVSVVVVSALSPKSIVDTLSATGVRGIRYYLESSKTEEVLFNDKSPNAVELIRRNVEVNGIENAKVYNRDANSLLYELKVDYVDVDPFGSPAPFVLSSINATKRGGSVAYTATDLSPLEGKARRSCLRKYYVHNQRLSFSKEVGIRVLVSKVVRDSAVLERTVVPLISFYSDYYYRVFFRVLGGARRADNALEELGYFIECQDCGYHEGTREKCVDKCPYCGSKNVKVVGPVWLGKLVDEEFLGKVMSSIDKFEYLTSFQMVKELLTSLRDENRFLAYYNLDFLASRHKMNVPPTRGMLECLGEATRTHFDKKGIKTNKKYEEVLECLKTSFSYNR</sequence>
<keyword evidence="1" id="KW-0808">Transferase</keyword>
<protein>
    <submittedName>
        <fullName evidence="1">tRNA (Guanine(26)-N(2))-dimethyltransferase</fullName>
        <ecNumber evidence="1">2.1.1.216</ecNumber>
    </submittedName>
</protein>
<dbReference type="Proteomes" id="UP000053480">
    <property type="component" value="Unassembled WGS sequence"/>
</dbReference>
<keyword evidence="1" id="KW-0489">Methyltransferase</keyword>
<name>A0ACC6TP88_9CREN</name>